<evidence type="ECO:0000256" key="1">
    <source>
        <dbReference type="SAM" id="SignalP"/>
    </source>
</evidence>
<protein>
    <recommendedName>
        <fullName evidence="3">S1 motif domain-containing protein</fullName>
    </recommendedName>
</protein>
<feature type="signal peptide" evidence="1">
    <location>
        <begin position="1"/>
        <end position="20"/>
    </location>
</feature>
<reference evidence="2" key="1">
    <citation type="journal article" date="2014" name="Genome Biol. Evol.">
        <title>Gene Loss Rather Than Gene Gain Is Associated with a Host Jump from Monocots to Dicots in the Smut Fungus Melanopsichium pennsylvanicum.</title>
        <authorList>
            <person name="Sharma R."/>
            <person name="Mishra B."/>
            <person name="Runge F."/>
            <person name="Thines M."/>
        </authorList>
    </citation>
    <scope>NUCLEOTIDE SEQUENCE</scope>
    <source>
        <strain evidence="2">4</strain>
    </source>
</reference>
<proteinExistence type="predicted"/>
<organism evidence="2">
    <name type="scientific">Melanopsichium pennsylvanicum 4</name>
    <dbReference type="NCBI Taxonomy" id="1398559"/>
    <lineage>
        <taxon>Eukaryota</taxon>
        <taxon>Fungi</taxon>
        <taxon>Dikarya</taxon>
        <taxon>Basidiomycota</taxon>
        <taxon>Ustilaginomycotina</taxon>
        <taxon>Ustilaginomycetes</taxon>
        <taxon>Ustilaginales</taxon>
        <taxon>Ustilaginaceae</taxon>
        <taxon>Melanopsichium</taxon>
    </lineage>
</organism>
<dbReference type="AlphaFoldDB" id="A0A077R927"/>
<keyword evidence="1" id="KW-0732">Signal</keyword>
<evidence type="ECO:0008006" key="3">
    <source>
        <dbReference type="Google" id="ProtNLM"/>
    </source>
</evidence>
<dbReference type="EMBL" id="HG529666">
    <property type="protein sequence ID" value="CDI55848.1"/>
    <property type="molecule type" value="Genomic_DNA"/>
</dbReference>
<feature type="chain" id="PRO_5001722981" description="S1 motif domain-containing protein" evidence="1">
    <location>
        <begin position="21"/>
        <end position="415"/>
    </location>
</feature>
<sequence>MTFQALLMITWLGLALQVHSVPVYGDHPWNHFTTAQPGVGSDPLFHGIESDINAGAYSGHFLPSVQAEFAQHYPHNAYQAPLAAKQEQLAHTWNPVQWTAPDSAEPLSSSHPWNREHSAPGAVVQTDAYHWQNAIQPHEIDQDDAVMHDLGFSAQEQDPGHVSSSNFNPEHSFWPAQPYAFKPDQALPSSSDGSWDRLSPGQWQKMLEETPLTLAERQALAHVVPVVQQQAQFRQTLQSAADTAAQTWNVEGAVEAKKNYVPTRTAVQDRIDRFVLPSSPKYLNPNAKGASQYMVSMPGGQKRKQTLRIAATANLADKLSSSRLSGTQLLAQSQSWPEMGLRVKYAQSPGMFYGLIDAEHVKGYFPDLPEQDKRMLNKGDIAVVKIRRIKPAEYTYRLYSVLDRELFKSGVWIFL</sequence>
<evidence type="ECO:0000313" key="2">
    <source>
        <dbReference type="EMBL" id="CDI55848.1"/>
    </source>
</evidence>
<name>A0A077R927_9BASI</name>
<accession>A0A077R927</accession>